<dbReference type="PANTHER" id="PTHR30273:SF2">
    <property type="entry name" value="PROTEIN FECR"/>
    <property type="match status" value="1"/>
</dbReference>
<dbReference type="Pfam" id="PF16344">
    <property type="entry name" value="FecR_C"/>
    <property type="match status" value="1"/>
</dbReference>
<gene>
    <name evidence="4" type="ORF">DN752_03130</name>
</gene>
<feature type="transmembrane region" description="Helical" evidence="1">
    <location>
        <begin position="65"/>
        <end position="84"/>
    </location>
</feature>
<dbReference type="OrthoDB" id="697544at2"/>
<dbReference type="EMBL" id="CP030041">
    <property type="protein sequence ID" value="AWW29213.1"/>
    <property type="molecule type" value="Genomic_DNA"/>
</dbReference>
<reference evidence="4 5" key="1">
    <citation type="submission" date="2018-06" db="EMBL/GenBank/DDBJ databases">
        <title>Echinicola strongylocentroti sp. nov., isolated from a sea urchin Strongylocentrotus intermedius.</title>
        <authorList>
            <person name="Bae S.S."/>
        </authorList>
    </citation>
    <scope>NUCLEOTIDE SEQUENCE [LARGE SCALE GENOMIC DNA]</scope>
    <source>
        <strain evidence="4 5">MEBiC08714</strain>
    </source>
</reference>
<feature type="domain" description="Protein FecR C-terminal" evidence="3">
    <location>
        <begin position="234"/>
        <end position="301"/>
    </location>
</feature>
<evidence type="ECO:0008006" key="6">
    <source>
        <dbReference type="Google" id="ProtNLM"/>
    </source>
</evidence>
<protein>
    <recommendedName>
        <fullName evidence="6">FecR family protein</fullName>
    </recommendedName>
</protein>
<dbReference type="InterPro" id="IPR012373">
    <property type="entry name" value="Ferrdict_sens_TM"/>
</dbReference>
<dbReference type="Proteomes" id="UP000248688">
    <property type="component" value="Chromosome"/>
</dbReference>
<keyword evidence="1" id="KW-1133">Transmembrane helix</keyword>
<dbReference type="InterPro" id="IPR032508">
    <property type="entry name" value="FecR_C"/>
</dbReference>
<evidence type="ECO:0000256" key="1">
    <source>
        <dbReference type="SAM" id="Phobius"/>
    </source>
</evidence>
<evidence type="ECO:0000259" key="3">
    <source>
        <dbReference type="Pfam" id="PF16344"/>
    </source>
</evidence>
<dbReference type="InterPro" id="IPR006860">
    <property type="entry name" value="FecR"/>
</dbReference>
<organism evidence="4 5">
    <name type="scientific">Echinicola strongylocentroti</name>
    <dbReference type="NCBI Taxonomy" id="1795355"/>
    <lineage>
        <taxon>Bacteria</taxon>
        <taxon>Pseudomonadati</taxon>
        <taxon>Bacteroidota</taxon>
        <taxon>Cytophagia</taxon>
        <taxon>Cytophagales</taxon>
        <taxon>Cyclobacteriaceae</taxon>
        <taxon>Echinicola</taxon>
    </lineage>
</organism>
<dbReference type="PIRSF" id="PIRSF018266">
    <property type="entry name" value="FecR"/>
    <property type="match status" value="1"/>
</dbReference>
<feature type="domain" description="FecR protein" evidence="2">
    <location>
        <begin position="103"/>
        <end position="189"/>
    </location>
</feature>
<keyword evidence="1" id="KW-0812">Transmembrane</keyword>
<evidence type="ECO:0000313" key="5">
    <source>
        <dbReference type="Proteomes" id="UP000248688"/>
    </source>
</evidence>
<dbReference type="Gene3D" id="3.55.50.30">
    <property type="match status" value="1"/>
</dbReference>
<sequence length="308" mass="35169">MDELFESLEDPEISELIGKDMSETWSQEGISKPPYDTAVLLERINQTKTSHLRVTKRKRNKQWKVWSSIAAILVLSLLGGGWFWNEINKEEQEKWQYRRAEIGEVVPVVLPDGSKVWLNAASEIRYLETFSIRNVEITGEAYFEVEEDKGRPFTVKTGSVTTRVLGTSFNVRAYKEDQNIQVTVRTGKVGVGKRQEGMATITPNQQISYSLENDAFAFSEVDASSLCSWRNGDLIFENSTFQDAVVILEKHFGKQFKFENERLKTCRFTSKFSGKESLDHVLEVLSKLNGVTYKVEDGTVYFDGKKCL</sequence>
<proteinExistence type="predicted"/>
<dbReference type="PANTHER" id="PTHR30273">
    <property type="entry name" value="PERIPLASMIC SIGNAL SENSOR AND SIGMA FACTOR ACTIVATOR FECR-RELATED"/>
    <property type="match status" value="1"/>
</dbReference>
<dbReference type="GO" id="GO:0016989">
    <property type="term" value="F:sigma factor antagonist activity"/>
    <property type="evidence" value="ECO:0007669"/>
    <property type="project" value="TreeGrafter"/>
</dbReference>
<name>A0A2Z4IFI2_9BACT</name>
<dbReference type="KEGG" id="est:DN752_03130"/>
<evidence type="ECO:0000259" key="2">
    <source>
        <dbReference type="Pfam" id="PF04773"/>
    </source>
</evidence>
<dbReference type="Gene3D" id="2.60.120.1440">
    <property type="match status" value="1"/>
</dbReference>
<keyword evidence="1" id="KW-0472">Membrane</keyword>
<keyword evidence="5" id="KW-1185">Reference proteome</keyword>
<evidence type="ECO:0000313" key="4">
    <source>
        <dbReference type="EMBL" id="AWW29213.1"/>
    </source>
</evidence>
<dbReference type="AlphaFoldDB" id="A0A2Z4IFI2"/>
<dbReference type="Pfam" id="PF04773">
    <property type="entry name" value="FecR"/>
    <property type="match status" value="1"/>
</dbReference>
<accession>A0A2Z4IFI2</accession>